<accession>A0ACC1ND53</accession>
<name>A0ACC1ND53_9HYPO</name>
<keyword evidence="2" id="KW-1185">Reference proteome</keyword>
<evidence type="ECO:0000313" key="1">
    <source>
        <dbReference type="EMBL" id="KAJ2976421.1"/>
    </source>
</evidence>
<sequence>MIDGYQHIQRLLTITGICLCVPLIVFGCLTRNPLLTDQQTLAKEGESSDEETDESPSEDGDSDIVELQASKDGRCGTGFGTVCSANECCSSAGWCGVGYLYCSAPACQIDYGPRCDANVRPKGPNTENVARPHVGNVPYGEGIYHCERYGDIALTFDDGPFVYTEDLLDLLDQYNAKATFFITGNNLGKGAINDIFDGLGDWAAFGQKNRDHAKFYFSKFHHSVHHDWHTSSFKNTCNPTRPNSDSAFRNADYQWWSRDFLRHTDNLHSDWVWGEADPPNSMNICAF</sequence>
<gene>
    <name evidence="1" type="ORF">NQ176_g4963</name>
</gene>
<dbReference type="EMBL" id="JANJQO010000586">
    <property type="protein sequence ID" value="KAJ2976421.1"/>
    <property type="molecule type" value="Genomic_DNA"/>
</dbReference>
<dbReference type="Proteomes" id="UP001143910">
    <property type="component" value="Unassembled WGS sequence"/>
</dbReference>
<organism evidence="1 2">
    <name type="scientific">Zarea fungicola</name>
    <dbReference type="NCBI Taxonomy" id="93591"/>
    <lineage>
        <taxon>Eukaryota</taxon>
        <taxon>Fungi</taxon>
        <taxon>Dikarya</taxon>
        <taxon>Ascomycota</taxon>
        <taxon>Pezizomycotina</taxon>
        <taxon>Sordariomycetes</taxon>
        <taxon>Hypocreomycetidae</taxon>
        <taxon>Hypocreales</taxon>
        <taxon>Cordycipitaceae</taxon>
        <taxon>Zarea</taxon>
    </lineage>
</organism>
<evidence type="ECO:0000313" key="2">
    <source>
        <dbReference type="Proteomes" id="UP001143910"/>
    </source>
</evidence>
<reference evidence="1" key="1">
    <citation type="submission" date="2022-08" db="EMBL/GenBank/DDBJ databases">
        <title>Genome Sequence of Lecanicillium fungicola.</title>
        <authorList>
            <person name="Buettner E."/>
        </authorList>
    </citation>
    <scope>NUCLEOTIDE SEQUENCE</scope>
    <source>
        <strain evidence="1">Babe33</strain>
    </source>
</reference>
<comment type="caution">
    <text evidence="1">The sequence shown here is derived from an EMBL/GenBank/DDBJ whole genome shotgun (WGS) entry which is preliminary data.</text>
</comment>
<proteinExistence type="predicted"/>
<protein>
    <submittedName>
        <fullName evidence="1">Uncharacterized protein</fullName>
    </submittedName>
</protein>